<comment type="caution">
    <text evidence="1">The sequence shown here is derived from an EMBL/GenBank/DDBJ whole genome shotgun (WGS) entry which is preliminary data.</text>
</comment>
<evidence type="ECO:0000313" key="1">
    <source>
        <dbReference type="EMBL" id="PQP18064.1"/>
    </source>
</evidence>
<name>A0A2S8ITF6_BURCE</name>
<proteinExistence type="predicted"/>
<accession>A0A2S8ITF6</accession>
<protein>
    <submittedName>
        <fullName evidence="1">Uncharacterized protein</fullName>
    </submittedName>
</protein>
<reference evidence="1 2" key="1">
    <citation type="submission" date="2018-02" db="EMBL/GenBank/DDBJ databases">
        <title>Draft genome sequencing of Burkholderia cepacia Y14-15.</title>
        <authorList>
            <person name="Zheng B.-X."/>
        </authorList>
    </citation>
    <scope>NUCLEOTIDE SEQUENCE [LARGE SCALE GENOMIC DNA]</scope>
    <source>
        <strain evidence="1 2">Y14-15</strain>
    </source>
</reference>
<organism evidence="1 2">
    <name type="scientific">Burkholderia cepacia</name>
    <name type="common">Pseudomonas cepacia</name>
    <dbReference type="NCBI Taxonomy" id="292"/>
    <lineage>
        <taxon>Bacteria</taxon>
        <taxon>Pseudomonadati</taxon>
        <taxon>Pseudomonadota</taxon>
        <taxon>Betaproteobacteria</taxon>
        <taxon>Burkholderiales</taxon>
        <taxon>Burkholderiaceae</taxon>
        <taxon>Burkholderia</taxon>
        <taxon>Burkholderia cepacia complex</taxon>
    </lineage>
</organism>
<gene>
    <name evidence="1" type="ORF">C5615_14720</name>
</gene>
<sequence>MRRPRRLPADSVRIAARFGSRFADARGTFRLARRIAASGRVVFIESAFRVITVSSAPALRTPTA</sequence>
<dbReference type="AlphaFoldDB" id="A0A2S8ITF6"/>
<dbReference type="EMBL" id="PUIQ01000016">
    <property type="protein sequence ID" value="PQP18064.1"/>
    <property type="molecule type" value="Genomic_DNA"/>
</dbReference>
<evidence type="ECO:0000313" key="2">
    <source>
        <dbReference type="Proteomes" id="UP000238206"/>
    </source>
</evidence>
<dbReference type="Proteomes" id="UP000238206">
    <property type="component" value="Unassembled WGS sequence"/>
</dbReference>